<protein>
    <submittedName>
        <fullName evidence="2">VOC domain-containing protein</fullName>
    </submittedName>
</protein>
<organism evidence="1 2">
    <name type="scientific">Panagrolaimus sp. JU765</name>
    <dbReference type="NCBI Taxonomy" id="591449"/>
    <lineage>
        <taxon>Eukaryota</taxon>
        <taxon>Metazoa</taxon>
        <taxon>Ecdysozoa</taxon>
        <taxon>Nematoda</taxon>
        <taxon>Chromadorea</taxon>
        <taxon>Rhabditida</taxon>
        <taxon>Tylenchina</taxon>
        <taxon>Panagrolaimomorpha</taxon>
        <taxon>Panagrolaimoidea</taxon>
        <taxon>Panagrolaimidae</taxon>
        <taxon>Panagrolaimus</taxon>
    </lineage>
</organism>
<reference evidence="2" key="1">
    <citation type="submission" date="2022-11" db="UniProtKB">
        <authorList>
            <consortium name="WormBaseParasite"/>
        </authorList>
    </citation>
    <scope>IDENTIFICATION</scope>
</reference>
<dbReference type="WBParaSite" id="JU765_v2.g17345.t2">
    <property type="protein sequence ID" value="JU765_v2.g17345.t2"/>
    <property type="gene ID" value="JU765_v2.g17345"/>
</dbReference>
<proteinExistence type="predicted"/>
<evidence type="ECO:0000313" key="1">
    <source>
        <dbReference type="Proteomes" id="UP000887576"/>
    </source>
</evidence>
<dbReference type="Proteomes" id="UP000887576">
    <property type="component" value="Unplaced"/>
</dbReference>
<name>A0AC34QL86_9BILA</name>
<evidence type="ECO:0000313" key="2">
    <source>
        <dbReference type="WBParaSite" id="JU765_v2.g17345.t2"/>
    </source>
</evidence>
<accession>A0AC34QL86</accession>
<sequence length="205" mass="22509">MFKYLSSANLIAKNVVNSRPLCTQALSGILGRLNHVAIACPDLEKASKFYKDLGANVSDPVPQKEHGVYTVFVNLGNSKIELLHPFGEKSPIQNFLDKNKAGGIHHPQKEHGVYTVFVNLGNSKIELLHPFGEKSPIQNFLDKNKAGGIHHVCIEVKNIDEAIKKVKELGVRTLGDKPKIGAHGKPVIFLHPKDCLGVLTELEQV</sequence>